<reference evidence="13" key="1">
    <citation type="journal article" date="2019" name="Int. J. Syst. Evol. Microbiol.">
        <title>The Global Catalogue of Microorganisms (GCM) 10K type strain sequencing project: providing services to taxonomists for standard genome sequencing and annotation.</title>
        <authorList>
            <consortium name="The Broad Institute Genomics Platform"/>
            <consortium name="The Broad Institute Genome Sequencing Center for Infectious Disease"/>
            <person name="Wu L."/>
            <person name="Ma J."/>
        </authorList>
    </citation>
    <scope>NUCLEOTIDE SEQUENCE [LARGE SCALE GENOMIC DNA]</scope>
    <source>
        <strain evidence="13">CGMCC 4.7106</strain>
    </source>
</reference>
<dbReference type="NCBIfam" id="TIGR03598">
    <property type="entry name" value="GTPase_YsxC"/>
    <property type="match status" value="1"/>
</dbReference>
<organism evidence="12 13">
    <name type="scientific">Luteolibacter algae</name>
    <dbReference type="NCBI Taxonomy" id="454151"/>
    <lineage>
        <taxon>Bacteria</taxon>
        <taxon>Pseudomonadati</taxon>
        <taxon>Verrucomicrobiota</taxon>
        <taxon>Verrucomicrobiia</taxon>
        <taxon>Verrucomicrobiales</taxon>
        <taxon>Verrucomicrobiaceae</taxon>
        <taxon>Luteolibacter</taxon>
    </lineage>
</organism>
<dbReference type="PANTHER" id="PTHR11649">
    <property type="entry name" value="MSS1/TRME-RELATED GTP-BINDING PROTEIN"/>
    <property type="match status" value="1"/>
</dbReference>
<dbReference type="SUPFAM" id="SSF52540">
    <property type="entry name" value="P-loop containing nucleoside triphosphate hydrolases"/>
    <property type="match status" value="1"/>
</dbReference>
<evidence type="ECO:0000256" key="4">
    <source>
        <dbReference type="ARBA" id="ARBA00022723"/>
    </source>
</evidence>
<keyword evidence="13" id="KW-1185">Reference proteome</keyword>
<keyword evidence="3 10" id="KW-0132">Cell division</keyword>
<evidence type="ECO:0000256" key="3">
    <source>
        <dbReference type="ARBA" id="ARBA00022618"/>
    </source>
</evidence>
<accession>A0ABW5D8L4</accession>
<dbReference type="RefSeq" id="WP_386820558.1">
    <property type="nucleotide sequence ID" value="NZ_JBHUIT010000024.1"/>
</dbReference>
<evidence type="ECO:0000313" key="12">
    <source>
        <dbReference type="EMBL" id="MFD2257252.1"/>
    </source>
</evidence>
<dbReference type="InterPro" id="IPR019987">
    <property type="entry name" value="GTP-bd_ribosome_bio_YsxC"/>
</dbReference>
<evidence type="ECO:0000256" key="6">
    <source>
        <dbReference type="ARBA" id="ARBA00022842"/>
    </source>
</evidence>
<keyword evidence="8 10" id="KW-0717">Septation</keyword>
<comment type="caution">
    <text evidence="12">The sequence shown here is derived from an EMBL/GenBank/DDBJ whole genome shotgun (WGS) entry which is preliminary data.</text>
</comment>
<evidence type="ECO:0000256" key="7">
    <source>
        <dbReference type="ARBA" id="ARBA00023134"/>
    </source>
</evidence>
<keyword evidence="9 10" id="KW-0131">Cell cycle</keyword>
<dbReference type="PANTHER" id="PTHR11649:SF13">
    <property type="entry name" value="ENGB-TYPE G DOMAIN-CONTAINING PROTEIN"/>
    <property type="match status" value="1"/>
</dbReference>
<dbReference type="Proteomes" id="UP001597375">
    <property type="component" value="Unassembled WGS sequence"/>
</dbReference>
<name>A0ABW5D8L4_9BACT</name>
<evidence type="ECO:0000256" key="9">
    <source>
        <dbReference type="ARBA" id="ARBA00023306"/>
    </source>
</evidence>
<dbReference type="Gene3D" id="3.40.50.300">
    <property type="entry name" value="P-loop containing nucleotide triphosphate hydrolases"/>
    <property type="match status" value="1"/>
</dbReference>
<keyword evidence="5 10" id="KW-0547">Nucleotide-binding</keyword>
<comment type="cofactor">
    <cofactor evidence="1">
        <name>Mg(2+)</name>
        <dbReference type="ChEBI" id="CHEBI:18420"/>
    </cofactor>
</comment>
<sequence length="202" mass="22259">MHGAWLVQIKSASFHISSPNIEAAPEWDRPEFALIGRSNVGKSSLINMLTNKAGLAKVSATPGKTQLLNFFDMNETWSLVDLPGYGFAKVAKSQKSDFNESVGDYLSTRENLRRVFTLIDSRLPPQRIDLEFINWLGDCGVPFALVFTKADKQSARKTKASVDAFLAALPDHLKGVPPVIVSSSKDRTGRLEILKLIELGLD</sequence>
<dbReference type="InterPro" id="IPR027417">
    <property type="entry name" value="P-loop_NTPase"/>
</dbReference>
<evidence type="ECO:0000256" key="1">
    <source>
        <dbReference type="ARBA" id="ARBA00001946"/>
    </source>
</evidence>
<evidence type="ECO:0000256" key="8">
    <source>
        <dbReference type="ARBA" id="ARBA00023210"/>
    </source>
</evidence>
<evidence type="ECO:0000256" key="2">
    <source>
        <dbReference type="ARBA" id="ARBA00009638"/>
    </source>
</evidence>
<dbReference type="EMBL" id="JBHUIT010000024">
    <property type="protein sequence ID" value="MFD2257252.1"/>
    <property type="molecule type" value="Genomic_DNA"/>
</dbReference>
<evidence type="ECO:0000256" key="5">
    <source>
        <dbReference type="ARBA" id="ARBA00022741"/>
    </source>
</evidence>
<dbReference type="PROSITE" id="PS51706">
    <property type="entry name" value="G_ENGB"/>
    <property type="match status" value="1"/>
</dbReference>
<comment type="function">
    <text evidence="10">Necessary for normal cell division and for the maintenance of normal septation.</text>
</comment>
<dbReference type="HAMAP" id="MF_00321">
    <property type="entry name" value="GTPase_EngB"/>
    <property type="match status" value="1"/>
</dbReference>
<evidence type="ECO:0000256" key="10">
    <source>
        <dbReference type="HAMAP-Rule" id="MF_00321"/>
    </source>
</evidence>
<evidence type="ECO:0000313" key="13">
    <source>
        <dbReference type="Proteomes" id="UP001597375"/>
    </source>
</evidence>
<dbReference type="InterPro" id="IPR006073">
    <property type="entry name" value="GTP-bd"/>
</dbReference>
<keyword evidence="7 10" id="KW-0342">GTP-binding</keyword>
<protein>
    <recommendedName>
        <fullName evidence="10">Probable GTP-binding protein EngB</fullName>
    </recommendedName>
</protein>
<dbReference type="InterPro" id="IPR030393">
    <property type="entry name" value="G_ENGB_dom"/>
</dbReference>
<proteinExistence type="inferred from homology"/>
<feature type="domain" description="EngB-type G" evidence="11">
    <location>
        <begin position="28"/>
        <end position="202"/>
    </location>
</feature>
<comment type="similarity">
    <text evidence="2 10">Belongs to the TRAFAC class TrmE-Era-EngA-EngB-Septin-like GTPase superfamily. EngB GTPase family.</text>
</comment>
<evidence type="ECO:0000259" key="11">
    <source>
        <dbReference type="PROSITE" id="PS51706"/>
    </source>
</evidence>
<dbReference type="CDD" id="cd01876">
    <property type="entry name" value="YihA_EngB"/>
    <property type="match status" value="1"/>
</dbReference>
<keyword evidence="6" id="KW-0460">Magnesium</keyword>
<gene>
    <name evidence="12" type="primary">yihA</name>
    <name evidence="10" type="synonym">engB</name>
    <name evidence="12" type="ORF">ACFSSA_11250</name>
</gene>
<keyword evidence="4" id="KW-0479">Metal-binding</keyword>
<dbReference type="Pfam" id="PF01926">
    <property type="entry name" value="MMR_HSR1"/>
    <property type="match status" value="1"/>
</dbReference>